<keyword evidence="4" id="KW-1185">Reference proteome</keyword>
<dbReference type="KEGG" id="tcn:H9L16_14115"/>
<evidence type="ECO:0000313" key="3">
    <source>
        <dbReference type="EMBL" id="QNN69769.1"/>
    </source>
</evidence>
<feature type="chain" id="PRO_5028973115" description="WG repeat-containing protein" evidence="2">
    <location>
        <begin position="27"/>
        <end position="530"/>
    </location>
</feature>
<dbReference type="EMBL" id="CP060719">
    <property type="protein sequence ID" value="QNN69769.1"/>
    <property type="molecule type" value="Genomic_DNA"/>
</dbReference>
<proteinExistence type="predicted"/>
<evidence type="ECO:0000256" key="1">
    <source>
        <dbReference type="SAM" id="MobiDB-lite"/>
    </source>
</evidence>
<protein>
    <recommendedName>
        <fullName evidence="5">WG repeat-containing protein</fullName>
    </recommendedName>
</protein>
<organism evidence="3 4">
    <name type="scientific">Thermomonas carbonis</name>
    <dbReference type="NCBI Taxonomy" id="1463158"/>
    <lineage>
        <taxon>Bacteria</taxon>
        <taxon>Pseudomonadati</taxon>
        <taxon>Pseudomonadota</taxon>
        <taxon>Gammaproteobacteria</taxon>
        <taxon>Lysobacterales</taxon>
        <taxon>Lysobacteraceae</taxon>
        <taxon>Thermomonas</taxon>
    </lineage>
</organism>
<dbReference type="AlphaFoldDB" id="A0A7G9SPJ4"/>
<sequence length="530" mass="57908">MTTFNSRAGGLVALLLVAACVAPAIAATPAGEAEARAAWKKVNTAECVGGMTPAVSAVGGASGLLESPFKDAGLSEAFIGRDGSARRLHTTETSWYLGFEWREAFGTGPARRFLPGLFRKPDGTVWFGTLALQAGRAKGQAAALPEPNFEAPCGLRPLGRVPHMTATTEVVERGYLLPPGTLLSLGERDGMGRLQGIGVQQGPGDDYIGFFQAGKRQGWGVSRRTTNVPSMYRVRVNGTSEIPTSFLQVGEWKEGRLVRGFVAVHSPYEEIPLDIGRGSDPAFYFGDFPEERPQGKALKASGNGVLVKETAVFQGRFEGGKVAYGRMRAGASRTRVEWIWPDKYKDVPRIEKAHLDLVGGDVVLGVITRMPMAILAPHRRTLGVWTEDGPLAEDYVVLDDPKLRAEAAERIRAFLASPRYQEDVDARADIVARDEADDERIAKKLAAYTASEAQAKAYREEWERKSEEMRREWARRHPGAAYTAGPPGSTGLVPLPNTSNYETRRSDVIRRETEYKTQLINSLNKIGSRY</sequence>
<evidence type="ECO:0000313" key="4">
    <source>
        <dbReference type="Proteomes" id="UP000515804"/>
    </source>
</evidence>
<dbReference type="PROSITE" id="PS51257">
    <property type="entry name" value="PROKAR_LIPOPROTEIN"/>
    <property type="match status" value="1"/>
</dbReference>
<dbReference type="Proteomes" id="UP000515804">
    <property type="component" value="Chromosome"/>
</dbReference>
<reference evidence="3 4" key="1">
    <citation type="submission" date="2020-08" db="EMBL/GenBank/DDBJ databases">
        <title>Genome sequence of Thermomonas carbonis KCTC 42013T.</title>
        <authorList>
            <person name="Hyun D.-W."/>
            <person name="Bae J.-W."/>
        </authorList>
    </citation>
    <scope>NUCLEOTIDE SEQUENCE [LARGE SCALE GENOMIC DNA]</scope>
    <source>
        <strain evidence="3 4">KCTC 42013</strain>
    </source>
</reference>
<feature type="region of interest" description="Disordered" evidence="1">
    <location>
        <begin position="477"/>
        <end position="500"/>
    </location>
</feature>
<name>A0A7G9SPJ4_9GAMM</name>
<accession>A0A7G9SPJ4</accession>
<gene>
    <name evidence="3" type="ORF">H9L16_14115</name>
</gene>
<evidence type="ECO:0000256" key="2">
    <source>
        <dbReference type="SAM" id="SignalP"/>
    </source>
</evidence>
<dbReference type="RefSeq" id="WP_187552286.1">
    <property type="nucleotide sequence ID" value="NZ_BMZL01000001.1"/>
</dbReference>
<evidence type="ECO:0008006" key="5">
    <source>
        <dbReference type="Google" id="ProtNLM"/>
    </source>
</evidence>
<keyword evidence="2" id="KW-0732">Signal</keyword>
<feature type="signal peptide" evidence="2">
    <location>
        <begin position="1"/>
        <end position="26"/>
    </location>
</feature>